<organism evidence="1 2">
    <name type="scientific">Aspergillus pseudocaelatus</name>
    <dbReference type="NCBI Taxonomy" id="1825620"/>
    <lineage>
        <taxon>Eukaryota</taxon>
        <taxon>Fungi</taxon>
        <taxon>Dikarya</taxon>
        <taxon>Ascomycota</taxon>
        <taxon>Pezizomycotina</taxon>
        <taxon>Eurotiomycetes</taxon>
        <taxon>Eurotiomycetidae</taxon>
        <taxon>Eurotiales</taxon>
        <taxon>Aspergillaceae</taxon>
        <taxon>Aspergillus</taxon>
        <taxon>Aspergillus subgen. Circumdati</taxon>
    </lineage>
</organism>
<evidence type="ECO:0000313" key="2">
    <source>
        <dbReference type="Proteomes" id="UP000325395"/>
    </source>
</evidence>
<evidence type="ECO:0000313" key="1">
    <source>
        <dbReference type="EMBL" id="KAE8414830.1"/>
    </source>
</evidence>
<gene>
    <name evidence="1" type="ORF">BDV36DRAFT_285874</name>
</gene>
<reference evidence="1 2" key="1">
    <citation type="submission" date="2019-04" db="EMBL/GenBank/DDBJ databases">
        <authorList>
            <consortium name="DOE Joint Genome Institute"/>
            <person name="Mondo S."/>
            <person name="Kjaerbolling I."/>
            <person name="Vesth T."/>
            <person name="Frisvad J.C."/>
            <person name="Nybo J.L."/>
            <person name="Theobald S."/>
            <person name="Kildgaard S."/>
            <person name="Isbrandt T."/>
            <person name="Kuo A."/>
            <person name="Sato A."/>
            <person name="Lyhne E.K."/>
            <person name="Kogle M.E."/>
            <person name="Wiebenga A."/>
            <person name="Kun R.S."/>
            <person name="Lubbers R.J."/>
            <person name="Makela M.R."/>
            <person name="Barry K."/>
            <person name="Chovatia M."/>
            <person name="Clum A."/>
            <person name="Daum C."/>
            <person name="Haridas S."/>
            <person name="He G."/>
            <person name="LaButti K."/>
            <person name="Lipzen A."/>
            <person name="Riley R."/>
            <person name="Salamov A."/>
            <person name="Simmons B.A."/>
            <person name="Magnuson J.K."/>
            <person name="Henrissat B."/>
            <person name="Mortensen U.H."/>
            <person name="Larsen T.O."/>
            <person name="Devries R.P."/>
            <person name="Grigoriev I.V."/>
            <person name="Machida M."/>
            <person name="Baker S.E."/>
            <person name="Andersen M.R."/>
            <person name="Cantor M.N."/>
            <person name="Hua S.X."/>
        </authorList>
    </citation>
    <scope>NUCLEOTIDE SEQUENCE [LARGE SCALE GENOMIC DNA]</scope>
    <source>
        <strain evidence="1 2">CBS 117616</strain>
    </source>
</reference>
<accession>A0ABQ6WCW5</accession>
<name>A0ABQ6WCW5_9EURO</name>
<sequence>MKLSKPCNSYRPESTWHGIIDRDERRRRQSRLNQRIYSQYSPQCQFNNVAVILRSPTRDIDDSSKHRILHLVTSTAYQSYIMGDLASDHLLSLTRAKVYRALLANIALLGLPVMGLCEANILSPFNLAASTQRSFHHHPWLYIFPYPQVRDNLIRAQGHYGKDQFRLDILGFWDPGAPENTLWDVTESFIKKRGWVICGRPEILHSTNQWRARRGENLIFRYL</sequence>
<dbReference type="PANTHER" id="PTHR38116">
    <property type="entry name" value="CHROMOSOME 7, WHOLE GENOME SHOTGUN SEQUENCE"/>
    <property type="match status" value="1"/>
</dbReference>
<protein>
    <submittedName>
        <fullName evidence="1">Uncharacterized protein</fullName>
    </submittedName>
</protein>
<keyword evidence="2" id="KW-1185">Reference proteome</keyword>
<dbReference type="EMBL" id="ML735778">
    <property type="protein sequence ID" value="KAE8414830.1"/>
    <property type="molecule type" value="Genomic_DNA"/>
</dbReference>
<dbReference type="Proteomes" id="UP000325395">
    <property type="component" value="Unassembled WGS sequence"/>
</dbReference>
<dbReference type="PANTHER" id="PTHR38116:SF1">
    <property type="entry name" value="BZIP DOMAIN-CONTAINING PROTEIN"/>
    <property type="match status" value="1"/>
</dbReference>
<proteinExistence type="predicted"/>